<dbReference type="PANTHER" id="PTHR38780:SF1">
    <property type="entry name" value="PROTEIN TUSC"/>
    <property type="match status" value="1"/>
</dbReference>
<dbReference type="PANTHER" id="PTHR38780">
    <property type="entry name" value="PROTEIN TUSC"/>
    <property type="match status" value="1"/>
</dbReference>
<gene>
    <name evidence="2" type="primary">tusC</name>
    <name evidence="2" type="ORF">ACFOEE_06250</name>
</gene>
<organism evidence="2 3">
    <name type="scientific">Pseudoalteromonas fenneropenaei</name>
    <dbReference type="NCBI Taxonomy" id="1737459"/>
    <lineage>
        <taxon>Bacteria</taxon>
        <taxon>Pseudomonadati</taxon>
        <taxon>Pseudomonadota</taxon>
        <taxon>Gammaproteobacteria</taxon>
        <taxon>Alteromonadales</taxon>
        <taxon>Pseudoalteromonadaceae</taxon>
        <taxon>Pseudoalteromonas</taxon>
    </lineage>
</organism>
<dbReference type="InterPro" id="IPR027396">
    <property type="entry name" value="DsrEFH-like"/>
</dbReference>
<dbReference type="InterPro" id="IPR003787">
    <property type="entry name" value="Sulphur_relay_DsrE/F-like"/>
</dbReference>
<reference evidence="3" key="1">
    <citation type="journal article" date="2019" name="Int. J. Syst. Evol. Microbiol.">
        <title>The Global Catalogue of Microorganisms (GCM) 10K type strain sequencing project: providing services to taxonomists for standard genome sequencing and annotation.</title>
        <authorList>
            <consortium name="The Broad Institute Genomics Platform"/>
            <consortium name="The Broad Institute Genome Sequencing Center for Infectious Disease"/>
            <person name="Wu L."/>
            <person name="Ma J."/>
        </authorList>
    </citation>
    <scope>NUCLEOTIDE SEQUENCE [LARGE SCALE GENOMIC DNA]</scope>
    <source>
        <strain evidence="3">KCTC 42730</strain>
    </source>
</reference>
<dbReference type="NCBIfam" id="NF001238">
    <property type="entry name" value="PRK00211.1"/>
    <property type="match status" value="1"/>
</dbReference>
<dbReference type="SUPFAM" id="SSF75169">
    <property type="entry name" value="DsrEFH-like"/>
    <property type="match status" value="1"/>
</dbReference>
<keyword evidence="3" id="KW-1185">Reference proteome</keyword>
<comment type="caution">
    <text evidence="2">The sequence shown here is derived from an EMBL/GenBank/DDBJ whole genome shotgun (WGS) entry which is preliminary data.</text>
</comment>
<dbReference type="Pfam" id="PF02635">
    <property type="entry name" value="DsrE"/>
    <property type="match status" value="1"/>
</dbReference>
<dbReference type="Gene3D" id="3.40.1260.10">
    <property type="entry name" value="DsrEFH-like"/>
    <property type="match status" value="1"/>
</dbReference>
<dbReference type="RefSeq" id="WP_377122086.1">
    <property type="nucleotide sequence ID" value="NZ_JBHRSD010000011.1"/>
</dbReference>
<dbReference type="EMBL" id="JBHRSD010000011">
    <property type="protein sequence ID" value="MFC3032113.1"/>
    <property type="molecule type" value="Genomic_DNA"/>
</dbReference>
<dbReference type="InterPro" id="IPR017462">
    <property type="entry name" value="Sulphur_relay_TusC/DsrF"/>
</dbReference>
<evidence type="ECO:0000313" key="2">
    <source>
        <dbReference type="EMBL" id="MFC3032113.1"/>
    </source>
</evidence>
<protein>
    <submittedName>
        <fullName evidence="2">Sulfurtransferase complex subunit TusC</fullName>
    </submittedName>
</protein>
<accession>A0ABV7CHP8</accession>
<dbReference type="Proteomes" id="UP001595453">
    <property type="component" value="Unassembled WGS sequence"/>
</dbReference>
<proteinExistence type="inferred from homology"/>
<name>A0ABV7CHP8_9GAMM</name>
<evidence type="ECO:0000256" key="1">
    <source>
        <dbReference type="ARBA" id="ARBA00005996"/>
    </source>
</evidence>
<evidence type="ECO:0000313" key="3">
    <source>
        <dbReference type="Proteomes" id="UP001595453"/>
    </source>
</evidence>
<sequence>MTKILVISQNSPYSGASLKEALDMALIFAAVDAEVAWLFRGPALYALQGAQQPQVLGLKDQFKTMKTLEIYDVEQLYVCAESLLHYGLAEEQLALPVTALTSKQQAELIQQFDKVVTF</sequence>
<dbReference type="NCBIfam" id="TIGR03010">
    <property type="entry name" value="sulf_tusC_dsrF"/>
    <property type="match status" value="1"/>
</dbReference>
<comment type="similarity">
    <text evidence="1">Belongs to the DsrF/TusC family.</text>
</comment>